<protein>
    <submittedName>
        <fullName evidence="3">Protein of uncharacterized function (DUF1200)</fullName>
    </submittedName>
</protein>
<reference evidence="3 4" key="1">
    <citation type="submission" date="2018-06" db="EMBL/GenBank/DDBJ databases">
        <authorList>
            <consortium name="Pathogen Informatics"/>
            <person name="Doyle S."/>
        </authorList>
    </citation>
    <scope>NUCLEOTIDE SEQUENCE [LARGE SCALE GENOMIC DNA]</scope>
    <source>
        <strain evidence="3 4">NCTC11388</strain>
    </source>
</reference>
<keyword evidence="1" id="KW-0472">Membrane</keyword>
<organism evidence="3 4">
    <name type="scientific">Sphingobacterium spiritivorum</name>
    <name type="common">Flavobacterium spiritivorum</name>
    <dbReference type="NCBI Taxonomy" id="258"/>
    <lineage>
        <taxon>Bacteria</taxon>
        <taxon>Pseudomonadati</taxon>
        <taxon>Bacteroidota</taxon>
        <taxon>Sphingobacteriia</taxon>
        <taxon>Sphingobacteriales</taxon>
        <taxon>Sphingobacteriaceae</taxon>
        <taxon>Sphingobacterium</taxon>
    </lineage>
</organism>
<dbReference type="InterPro" id="IPR009589">
    <property type="entry name" value="PH_YyaB-like"/>
</dbReference>
<feature type="transmembrane region" description="Helical" evidence="1">
    <location>
        <begin position="37"/>
        <end position="59"/>
    </location>
</feature>
<evidence type="ECO:0000313" key="3">
    <source>
        <dbReference type="EMBL" id="SUJ13945.1"/>
    </source>
</evidence>
<evidence type="ECO:0000259" key="2">
    <source>
        <dbReference type="Pfam" id="PF06713"/>
    </source>
</evidence>
<evidence type="ECO:0000256" key="1">
    <source>
        <dbReference type="SAM" id="Phobius"/>
    </source>
</evidence>
<sequence>MIFKSRKDPLVLGVIFTCCLTIIVFLLVMYIKERATLFQILISLIPALTAIGILLWMTFRIQYIIGPDYIDCIAGFYKERIKINAIRRIDTDTTMWVGFKLAGARKGIIIYYHTYAEVYLSPDTNDQFIRELLKVNPAIEIHKKSV</sequence>
<feature type="transmembrane region" description="Helical" evidence="1">
    <location>
        <begin position="12"/>
        <end position="31"/>
    </location>
</feature>
<dbReference type="Proteomes" id="UP000254893">
    <property type="component" value="Unassembled WGS sequence"/>
</dbReference>
<name>A0A380C6S1_SPHSI</name>
<feature type="domain" description="Uncharacterized protein YyaB-like PH" evidence="2">
    <location>
        <begin position="62"/>
        <end position="136"/>
    </location>
</feature>
<evidence type="ECO:0000313" key="4">
    <source>
        <dbReference type="Proteomes" id="UP000254893"/>
    </source>
</evidence>
<dbReference type="Pfam" id="PF06713">
    <property type="entry name" value="bPH_4"/>
    <property type="match status" value="1"/>
</dbReference>
<dbReference type="GO" id="GO:0030153">
    <property type="term" value="P:bacteriocin immunity"/>
    <property type="evidence" value="ECO:0007669"/>
    <property type="project" value="InterPro"/>
</dbReference>
<gene>
    <name evidence="3" type="ORF">NCTC11388_02309</name>
</gene>
<accession>A0A380C6S1</accession>
<keyword evidence="1" id="KW-1133">Transmembrane helix</keyword>
<dbReference type="EMBL" id="UGYW01000002">
    <property type="protein sequence ID" value="SUJ13945.1"/>
    <property type="molecule type" value="Genomic_DNA"/>
</dbReference>
<proteinExistence type="predicted"/>
<dbReference type="AlphaFoldDB" id="A0A380C6S1"/>
<keyword evidence="1" id="KW-0812">Transmembrane</keyword>